<evidence type="ECO:0000259" key="3">
    <source>
        <dbReference type="Pfam" id="PF23571"/>
    </source>
</evidence>
<dbReference type="GO" id="GO:0016881">
    <property type="term" value="F:acid-amino acid ligase activity"/>
    <property type="evidence" value="ECO:0007669"/>
    <property type="project" value="TreeGrafter"/>
</dbReference>
<feature type="domain" description="GH3 C-terminal" evidence="4">
    <location>
        <begin position="445"/>
        <end position="575"/>
    </location>
</feature>
<dbReference type="EMBL" id="JAJJMA010201216">
    <property type="protein sequence ID" value="MCL7039445.1"/>
    <property type="molecule type" value="Genomic_DNA"/>
</dbReference>
<dbReference type="GO" id="GO:0005737">
    <property type="term" value="C:cytoplasm"/>
    <property type="evidence" value="ECO:0007669"/>
    <property type="project" value="TreeGrafter"/>
</dbReference>
<protein>
    <submittedName>
        <fullName evidence="5">Uncharacterized protein</fullName>
    </submittedName>
</protein>
<proteinExistence type="inferred from homology"/>
<dbReference type="PANTHER" id="PTHR31901:SF9">
    <property type="entry name" value="GH3 DOMAIN-CONTAINING PROTEIN"/>
    <property type="match status" value="1"/>
</dbReference>
<reference evidence="5" key="1">
    <citation type="submission" date="2022-03" db="EMBL/GenBank/DDBJ databases">
        <title>A functionally conserved STORR gene fusion in Papaver species that diverged 16.8 million years ago.</title>
        <authorList>
            <person name="Catania T."/>
        </authorList>
    </citation>
    <scope>NUCLEOTIDE SEQUENCE</scope>
    <source>
        <strain evidence="5">S-191538</strain>
    </source>
</reference>
<comment type="caution">
    <text evidence="5">The sequence shown here is derived from an EMBL/GenBank/DDBJ whole genome shotgun (WGS) entry which is preliminary data.</text>
</comment>
<evidence type="ECO:0000256" key="1">
    <source>
        <dbReference type="ARBA" id="ARBA00008068"/>
    </source>
</evidence>
<sequence>MNIVDTKHKEALEFIEEVTRNTDKVQKQVLSEILSISSHVEYLLRYGLNGRTDVETYKNVIPIASYEHLKPYIERIANGDNSPILCGRPITDFLLSSGTSGGERKIFPCTEEEMERIWFARSLVMPVVNRYVTGMDKGKALFFMFSKENAYTPGGLPFCSALTVFYRSWQFKNRPYDPFEDYTSPDETILCEDFDQSTYSQCLCGLYQSRLVVRVGSVFVYGIVRIILFIQKHWSLLCDDIRTGTVNAQIIRDVSVREAVEKILVKPDPELADFIEFECKRDESWKGIIGRLWPNAKYIDAIITGSMSQHIPSVDFYSNGLPFVSARYACSECFLGINLNPLCKPNEVAYTLIPTMAYFEFLPIQLDDEQEQQYDDDAQQLVDLADVKLGYEYELYVTTYTGLYRYGVGDVLRVVGFKNTAPQFRYICRKKILLSIDCEKTNELELQNAVQNAMTHLMKKFNVSLVDYTSYADTTSTRNQGHYVFYWELRHDDRNFINATTANGGTIPKSVFEECCLVSEESLNSEYKENRTLDKSIGPLEIKIVEAGTFDKLMDYAISRGSSASQYKTPRCVKDVHLLNSCVVSNYFSQECPNYSPGL</sequence>
<keyword evidence="2" id="KW-0436">Ligase</keyword>
<feature type="domain" description="GH3 middle" evidence="3">
    <location>
        <begin position="350"/>
        <end position="429"/>
    </location>
</feature>
<dbReference type="InterPro" id="IPR055377">
    <property type="entry name" value="GH3_M"/>
</dbReference>
<dbReference type="InterPro" id="IPR055378">
    <property type="entry name" value="GH3_C"/>
</dbReference>
<evidence type="ECO:0000256" key="2">
    <source>
        <dbReference type="ARBA" id="ARBA00022598"/>
    </source>
</evidence>
<comment type="similarity">
    <text evidence="1">Belongs to the IAA-amido conjugating enzyme family.</text>
</comment>
<dbReference type="Pfam" id="PF23571">
    <property type="entry name" value="GH3_M"/>
    <property type="match status" value="1"/>
</dbReference>
<dbReference type="Proteomes" id="UP001177140">
    <property type="component" value="Unassembled WGS sequence"/>
</dbReference>
<name>A0AA41VDX6_PAPNU</name>
<dbReference type="PANTHER" id="PTHR31901">
    <property type="entry name" value="GH3 DOMAIN-CONTAINING PROTEIN"/>
    <property type="match status" value="1"/>
</dbReference>
<keyword evidence="6" id="KW-1185">Reference proteome</keyword>
<evidence type="ECO:0000259" key="4">
    <source>
        <dbReference type="Pfam" id="PF23572"/>
    </source>
</evidence>
<evidence type="ECO:0000313" key="6">
    <source>
        <dbReference type="Proteomes" id="UP001177140"/>
    </source>
</evidence>
<gene>
    <name evidence="5" type="ORF">MKW94_016450</name>
</gene>
<dbReference type="AlphaFoldDB" id="A0AA41VDX6"/>
<accession>A0AA41VDX6</accession>
<dbReference type="Pfam" id="PF03321">
    <property type="entry name" value="GH3"/>
    <property type="match status" value="1"/>
</dbReference>
<dbReference type="InterPro" id="IPR004993">
    <property type="entry name" value="GH3"/>
</dbReference>
<evidence type="ECO:0000313" key="5">
    <source>
        <dbReference type="EMBL" id="MCL7039445.1"/>
    </source>
</evidence>
<organism evidence="5 6">
    <name type="scientific">Papaver nudicaule</name>
    <name type="common">Iceland poppy</name>
    <dbReference type="NCBI Taxonomy" id="74823"/>
    <lineage>
        <taxon>Eukaryota</taxon>
        <taxon>Viridiplantae</taxon>
        <taxon>Streptophyta</taxon>
        <taxon>Embryophyta</taxon>
        <taxon>Tracheophyta</taxon>
        <taxon>Spermatophyta</taxon>
        <taxon>Magnoliopsida</taxon>
        <taxon>Ranunculales</taxon>
        <taxon>Papaveraceae</taxon>
        <taxon>Papaveroideae</taxon>
        <taxon>Papaver</taxon>
    </lineage>
</organism>
<dbReference type="Pfam" id="PF23572">
    <property type="entry name" value="GH3_C"/>
    <property type="match status" value="1"/>
</dbReference>